<feature type="compositionally biased region" description="Basic and acidic residues" evidence="1">
    <location>
        <begin position="237"/>
        <end position="256"/>
    </location>
</feature>
<dbReference type="EMBL" id="CANTFK010000412">
    <property type="protein sequence ID" value="CAI5715990.1"/>
    <property type="molecule type" value="Genomic_DNA"/>
</dbReference>
<evidence type="ECO:0000256" key="1">
    <source>
        <dbReference type="SAM" id="MobiDB-lite"/>
    </source>
</evidence>
<sequence length="470" mass="52326">MEDTRRAIREGRILAAKGLYEHAKTLWKTTLSASYSMQDYAGMFVLSVNIGEACIWIATQSNTTSQALSQLQEANENLEYALQLVEKCFLWNSLAGHRALHHGVQRAKTLRRKALDKWQEIERKQKTIIQNKLVHVCTTCGVGNGSILLDENDGCYYCRKCYKEYYATVRKEASMETAKEVLAVQAVDGLEEEEKNGLIAELCLNENKEDDSAALVVSESTAPAKPVENMCVQSESKQAEENDKENTEKAMPDRTRSERVELGSLADVLAGTLMVGDTVEQPQIQHNDIQNDRLVLVAADPAEEEECTEKSIATTGDLQEVLDDASSATSSKGVPCEEEIWLLNEDTTDKAREKCQYSIAQLLEFRKLSSCDCPEPLMASPVRDDGCTPTRTKVNNSRKKMNPKKPMRSAASYQHNNTDVAGASQAKVPVEFGATRSVSPLPTMDLCDTLRMALQEEWQKDGDTLRWPLG</sequence>
<evidence type="ECO:0000313" key="5">
    <source>
        <dbReference type="Proteomes" id="UP001159659"/>
    </source>
</evidence>
<keyword evidence="4" id="KW-1185">Reference proteome</keyword>
<feature type="compositionally biased region" description="Basic residues" evidence="1">
    <location>
        <begin position="396"/>
        <end position="407"/>
    </location>
</feature>
<reference evidence="2 4" key="1">
    <citation type="submission" date="2021-11" db="EMBL/GenBank/DDBJ databases">
        <authorList>
            <person name="Islam A."/>
            <person name="Islam S."/>
            <person name="Flora M.S."/>
            <person name="Rahman M."/>
            <person name="Ziaur R.M."/>
            <person name="Epstein J.H."/>
            <person name="Hassan M."/>
            <person name="Klassen M."/>
            <person name="Woodard K."/>
            <person name="Webb A."/>
            <person name="Webby R.J."/>
            <person name="El Zowalaty M.E."/>
        </authorList>
    </citation>
    <scope>NUCLEOTIDE SEQUENCE [LARGE SCALE GENOMIC DNA]</scope>
    <source>
        <strain evidence="2">Pf1</strain>
    </source>
</reference>
<protein>
    <submittedName>
        <fullName evidence="3">Uncharacterized protein</fullName>
    </submittedName>
</protein>
<reference evidence="3" key="2">
    <citation type="submission" date="2022-12" db="EMBL/GenBank/DDBJ databases">
        <authorList>
            <person name="Webb A."/>
        </authorList>
    </citation>
    <scope>NUCLEOTIDE SEQUENCE</scope>
    <source>
        <strain evidence="3">Pf2</strain>
    </source>
</reference>
<name>A0AAV0TAT8_9STRA</name>
<comment type="caution">
    <text evidence="3">The sequence shown here is derived from an EMBL/GenBank/DDBJ whole genome shotgun (WGS) entry which is preliminary data.</text>
</comment>
<dbReference type="AlphaFoldDB" id="A0AAV0TAT8"/>
<feature type="region of interest" description="Disordered" evidence="1">
    <location>
        <begin position="384"/>
        <end position="409"/>
    </location>
</feature>
<evidence type="ECO:0000313" key="2">
    <source>
        <dbReference type="EMBL" id="CAH0488737.1"/>
    </source>
</evidence>
<accession>A0AAV0TAT8</accession>
<organism evidence="3 5">
    <name type="scientific">Peronospora farinosa</name>
    <dbReference type="NCBI Taxonomy" id="134698"/>
    <lineage>
        <taxon>Eukaryota</taxon>
        <taxon>Sar</taxon>
        <taxon>Stramenopiles</taxon>
        <taxon>Oomycota</taxon>
        <taxon>Peronosporomycetes</taxon>
        <taxon>Peronosporales</taxon>
        <taxon>Peronosporaceae</taxon>
        <taxon>Peronospora</taxon>
    </lineage>
</organism>
<gene>
    <name evidence="2" type="ORF">PFR001_LOCUS4205</name>
    <name evidence="3" type="ORF">PFR002_LOCUS3193</name>
</gene>
<dbReference type="Proteomes" id="UP001159659">
    <property type="component" value="Unassembled WGS sequence"/>
</dbReference>
<evidence type="ECO:0000313" key="4">
    <source>
        <dbReference type="Proteomes" id="UP001157938"/>
    </source>
</evidence>
<dbReference type="Proteomes" id="UP001157938">
    <property type="component" value="Unassembled WGS sequence"/>
</dbReference>
<evidence type="ECO:0000313" key="3">
    <source>
        <dbReference type="EMBL" id="CAI5715990.1"/>
    </source>
</evidence>
<dbReference type="EMBL" id="CAKLBC010000856">
    <property type="protein sequence ID" value="CAH0488737.1"/>
    <property type="molecule type" value="Genomic_DNA"/>
</dbReference>
<feature type="region of interest" description="Disordered" evidence="1">
    <location>
        <begin position="226"/>
        <end position="256"/>
    </location>
</feature>
<proteinExistence type="predicted"/>